<dbReference type="SUPFAM" id="SSF48403">
    <property type="entry name" value="Ankyrin repeat"/>
    <property type="match status" value="1"/>
</dbReference>
<evidence type="ECO:0000256" key="3">
    <source>
        <dbReference type="PROSITE-ProRule" id="PRU00023"/>
    </source>
</evidence>
<dbReference type="Proteomes" id="UP000604046">
    <property type="component" value="Unassembled WGS sequence"/>
</dbReference>
<keyword evidence="6" id="KW-1185">Reference proteome</keyword>
<dbReference type="PANTHER" id="PTHR24171">
    <property type="entry name" value="ANKYRIN REPEAT DOMAIN-CONTAINING PROTEIN 39-RELATED"/>
    <property type="match status" value="1"/>
</dbReference>
<keyword evidence="2 3" id="KW-0040">ANK repeat</keyword>
<dbReference type="OrthoDB" id="435411at2759"/>
<reference evidence="5" key="1">
    <citation type="submission" date="2021-02" db="EMBL/GenBank/DDBJ databases">
        <authorList>
            <person name="Dougan E. K."/>
            <person name="Rhodes N."/>
            <person name="Thang M."/>
            <person name="Chan C."/>
        </authorList>
    </citation>
    <scope>NUCLEOTIDE SEQUENCE</scope>
</reference>
<dbReference type="InterPro" id="IPR002110">
    <property type="entry name" value="Ankyrin_rpt"/>
</dbReference>
<feature type="region of interest" description="Disordered" evidence="4">
    <location>
        <begin position="476"/>
        <end position="526"/>
    </location>
</feature>
<evidence type="ECO:0000313" key="5">
    <source>
        <dbReference type="EMBL" id="CAE7261365.1"/>
    </source>
</evidence>
<dbReference type="PROSITE" id="PS50297">
    <property type="entry name" value="ANK_REP_REGION"/>
    <property type="match status" value="1"/>
</dbReference>
<evidence type="ECO:0000313" key="6">
    <source>
        <dbReference type="Proteomes" id="UP000604046"/>
    </source>
</evidence>
<protein>
    <submittedName>
        <fullName evidence="5">Ankrd46 protein</fullName>
    </submittedName>
</protein>
<sequence length="674" mass="74252">MALKVLTQIGNVVQELKHTSASVVKRYDQLLAVSGSLVKAMEDLPEEFRTGKPGACSNACQTIFPTMSSLWKGWPTAQMLRAPYGYRIDVPPAAQGHIFFEKFISMVKVALMEEASAQEVIFASDPQVKLDLLRGGARLRRATQQGLDALATELEFFTQELEKKTFLPVPSEIARCHHLGMHQPICVKPPTTDYDLISHLMQIFVEELAIGVSLPLWSAVRENRVEDCRKLLKEQADPNLADGRGTTTLHLAAEQRSIEIVRLLIRVGAASTNRDLRGCTAAHCVPLLTDQTTADLVEIFLSDGEALSLRNKAGVSVFERFYLWSISACKGHPFEPLYSRLRVFAGENFSAGILPDLWNIGMSSIGSSFPQSLTNVCTQVRRLSINGSMRTVYVLLRLQEEHNQRRYMGPCLFSPSKFPNSKSVEQALASDTECADETCALNALQQKQAVVAGLTDESTQQFQAAMDEGDTHDAKVGHHEEKKAAKEAKEGDQWGNDIFGNSNPFGQNPYGKNPYGQNPYGQNPYGQNPYGQNPYHQQGPPPGYGGFGYNQYCSSKIESSSCLFWDCAKSRGPTTCNTTDHTCYCQPGHCSDGKGCVSMLGAPPVPGFQEYHGQPGICETKIKSSSCMIFGCAKSRGPSTCNTEDYYCHCQPGFCSDGTGCKPFHHQSPYPPYR</sequence>
<accession>A0A812MAD3</accession>
<dbReference type="EMBL" id="CAJNDS010001469">
    <property type="protein sequence ID" value="CAE7261365.1"/>
    <property type="molecule type" value="Genomic_DNA"/>
</dbReference>
<keyword evidence="1" id="KW-0677">Repeat</keyword>
<feature type="compositionally biased region" description="Polar residues" evidence="4">
    <location>
        <begin position="515"/>
        <end position="526"/>
    </location>
</feature>
<dbReference type="Pfam" id="PF12796">
    <property type="entry name" value="Ank_2"/>
    <property type="match status" value="1"/>
</dbReference>
<evidence type="ECO:0000256" key="1">
    <source>
        <dbReference type="ARBA" id="ARBA00022737"/>
    </source>
</evidence>
<evidence type="ECO:0000256" key="2">
    <source>
        <dbReference type="ARBA" id="ARBA00023043"/>
    </source>
</evidence>
<dbReference type="InterPro" id="IPR036770">
    <property type="entry name" value="Ankyrin_rpt-contain_sf"/>
</dbReference>
<evidence type="ECO:0000256" key="4">
    <source>
        <dbReference type="SAM" id="MobiDB-lite"/>
    </source>
</evidence>
<name>A0A812MAD3_9DINO</name>
<dbReference type="AlphaFoldDB" id="A0A812MAD3"/>
<organism evidence="5 6">
    <name type="scientific">Symbiodinium natans</name>
    <dbReference type="NCBI Taxonomy" id="878477"/>
    <lineage>
        <taxon>Eukaryota</taxon>
        <taxon>Sar</taxon>
        <taxon>Alveolata</taxon>
        <taxon>Dinophyceae</taxon>
        <taxon>Suessiales</taxon>
        <taxon>Symbiodiniaceae</taxon>
        <taxon>Symbiodinium</taxon>
    </lineage>
</organism>
<comment type="caution">
    <text evidence="5">The sequence shown here is derived from an EMBL/GenBank/DDBJ whole genome shotgun (WGS) entry which is preliminary data.</text>
</comment>
<proteinExistence type="predicted"/>
<dbReference type="Gene3D" id="1.25.40.20">
    <property type="entry name" value="Ankyrin repeat-containing domain"/>
    <property type="match status" value="1"/>
</dbReference>
<gene>
    <name evidence="5" type="primary">ankrd46</name>
    <name evidence="5" type="ORF">SNAT2548_LOCUS13682</name>
</gene>
<feature type="compositionally biased region" description="Basic and acidic residues" evidence="4">
    <location>
        <begin position="476"/>
        <end position="492"/>
    </location>
</feature>
<dbReference type="PROSITE" id="PS50088">
    <property type="entry name" value="ANK_REPEAT"/>
    <property type="match status" value="1"/>
</dbReference>
<feature type="repeat" description="ANK" evidence="3">
    <location>
        <begin position="244"/>
        <end position="276"/>
    </location>
</feature>
<dbReference type="SMART" id="SM00248">
    <property type="entry name" value="ANK"/>
    <property type="match status" value="2"/>
</dbReference>